<evidence type="ECO:0000256" key="1">
    <source>
        <dbReference type="SAM" id="MobiDB-lite"/>
    </source>
</evidence>
<reference evidence="2 3" key="1">
    <citation type="journal article" date="2020" name="Int. J. Syst. Evol. Microbiol.">
        <title>Paraburkholderia madseniana sp. nov., a phenolic acid-degrading bacterium isolated from acidic forest soil.</title>
        <authorList>
            <person name="Wilhelm R.C."/>
            <person name="Murphy S.J.L."/>
            <person name="Feriancek N.M."/>
            <person name="Karasz D.C."/>
            <person name="DeRito C.M."/>
            <person name="Newman J.D."/>
            <person name="Buckley D.H."/>
        </authorList>
    </citation>
    <scope>NUCLEOTIDE SEQUENCE [LARGE SCALE GENOMIC DNA]</scope>
    <source>
        <strain evidence="2 3">RP11</strain>
    </source>
</reference>
<dbReference type="AlphaFoldDB" id="A0A6N6WIE1"/>
<dbReference type="OrthoDB" id="9994171at2"/>
<gene>
    <name evidence="2" type="ORF">FSO04_07860</name>
</gene>
<sequence length="185" mass="20340">MLSQPIPKSLEIYSSFELKKMNANIAALAMVLRLDLPRVEVPSDSYRDHSAARQNIEGRMTNDDRTCGTAAAGPQAEAFEGHGPRLRTALTCTARADAGMLATERRRTELADDRHRSSATLQADDPSMPAVQSQAEIHTSSRHRAERRKSHANRLGPRPRRAHSVSSRNQYGRIELRGAASSVSA</sequence>
<evidence type="ECO:0000313" key="3">
    <source>
        <dbReference type="Proteomes" id="UP000463700"/>
    </source>
</evidence>
<dbReference type="Proteomes" id="UP000463700">
    <property type="component" value="Unassembled WGS sequence"/>
</dbReference>
<feature type="compositionally biased region" description="Basic residues" evidence="1">
    <location>
        <begin position="140"/>
        <end position="163"/>
    </location>
</feature>
<organism evidence="2 3">
    <name type="scientific">Paraburkholderia madseniana</name>
    <dbReference type="NCBI Taxonomy" id="2599607"/>
    <lineage>
        <taxon>Bacteria</taxon>
        <taxon>Pseudomonadati</taxon>
        <taxon>Pseudomonadota</taxon>
        <taxon>Betaproteobacteria</taxon>
        <taxon>Burkholderiales</taxon>
        <taxon>Burkholderiaceae</taxon>
        <taxon>Paraburkholderia</taxon>
    </lineage>
</organism>
<proteinExistence type="predicted"/>
<dbReference type="EMBL" id="VOSW01000011">
    <property type="protein sequence ID" value="KAE8760445.1"/>
    <property type="molecule type" value="Genomic_DNA"/>
</dbReference>
<comment type="caution">
    <text evidence="2">The sequence shown here is derived from an EMBL/GenBank/DDBJ whole genome shotgun (WGS) entry which is preliminary data.</text>
</comment>
<feature type="region of interest" description="Disordered" evidence="1">
    <location>
        <begin position="108"/>
        <end position="185"/>
    </location>
</feature>
<name>A0A6N6WIE1_9BURK</name>
<accession>A0A6N6WIE1</accession>
<protein>
    <submittedName>
        <fullName evidence="2">Uncharacterized protein</fullName>
    </submittedName>
</protein>
<evidence type="ECO:0000313" key="2">
    <source>
        <dbReference type="EMBL" id="KAE8760445.1"/>
    </source>
</evidence>